<protein>
    <submittedName>
        <fullName evidence="1">Uncharacterized protein</fullName>
    </submittedName>
</protein>
<sequence length="207" mass="22953">MPELGRRHYGAAEASRLPFERALLRSVEERRIGYLGIGSILIPAGNQRPIMPKHISVTAEVADSLSNQGLLDIIHPAAEILVDIAKSQDSEDIDKVKGLATNIKGKSLEEKKSLLSKCAQTTLNSNLIGGEKEFFATMVVNAVIAIGTDDRLNMIGIKKEYYVLHYLLSRKGFQEVFECGFCTKLTNAGIVYKVVHYYEEAARKNEQ</sequence>
<evidence type="ECO:0000313" key="1">
    <source>
        <dbReference type="EMBL" id="CAI0552857.1"/>
    </source>
</evidence>
<keyword evidence="2" id="KW-1185">Reference proteome</keyword>
<dbReference type="InterPro" id="IPR027410">
    <property type="entry name" value="TCP-1-like_intermed_sf"/>
</dbReference>
<dbReference type="Proteomes" id="UP001154282">
    <property type="component" value="Unassembled WGS sequence"/>
</dbReference>
<dbReference type="SUPFAM" id="SSF54849">
    <property type="entry name" value="GroEL-intermediate domain like"/>
    <property type="match status" value="1"/>
</dbReference>
<accession>A0AAV0R5A2</accession>
<gene>
    <name evidence="1" type="ORF">LITE_LOCUS46618</name>
</gene>
<reference evidence="1" key="1">
    <citation type="submission" date="2022-08" db="EMBL/GenBank/DDBJ databases">
        <authorList>
            <person name="Gutierrez-Valencia J."/>
        </authorList>
    </citation>
    <scope>NUCLEOTIDE SEQUENCE</scope>
</reference>
<comment type="caution">
    <text evidence="1">The sequence shown here is derived from an EMBL/GenBank/DDBJ whole genome shotgun (WGS) entry which is preliminary data.</text>
</comment>
<evidence type="ECO:0000313" key="2">
    <source>
        <dbReference type="Proteomes" id="UP001154282"/>
    </source>
</evidence>
<dbReference type="EMBL" id="CAMGYJ010000010">
    <property type="protein sequence ID" value="CAI0552857.1"/>
    <property type="molecule type" value="Genomic_DNA"/>
</dbReference>
<organism evidence="1 2">
    <name type="scientific">Linum tenue</name>
    <dbReference type="NCBI Taxonomy" id="586396"/>
    <lineage>
        <taxon>Eukaryota</taxon>
        <taxon>Viridiplantae</taxon>
        <taxon>Streptophyta</taxon>
        <taxon>Embryophyta</taxon>
        <taxon>Tracheophyta</taxon>
        <taxon>Spermatophyta</taxon>
        <taxon>Magnoliopsida</taxon>
        <taxon>eudicotyledons</taxon>
        <taxon>Gunneridae</taxon>
        <taxon>Pentapetalae</taxon>
        <taxon>rosids</taxon>
        <taxon>fabids</taxon>
        <taxon>Malpighiales</taxon>
        <taxon>Linaceae</taxon>
        <taxon>Linum</taxon>
    </lineage>
</organism>
<dbReference type="Gene3D" id="3.30.260.10">
    <property type="entry name" value="TCP-1-like chaperonin intermediate domain"/>
    <property type="match status" value="1"/>
</dbReference>
<proteinExistence type="predicted"/>
<dbReference type="AlphaFoldDB" id="A0AAV0R5A2"/>
<name>A0AAV0R5A2_9ROSI</name>